<gene>
    <name evidence="2" type="ORF">CTEN0397_LOCUS15059</name>
</gene>
<feature type="compositionally biased region" description="Polar residues" evidence="1">
    <location>
        <begin position="127"/>
        <end position="137"/>
    </location>
</feature>
<dbReference type="EMBL" id="HBFW01023357">
    <property type="protein sequence ID" value="CAD8943989.1"/>
    <property type="molecule type" value="Transcribed_RNA"/>
</dbReference>
<evidence type="ECO:0008006" key="3">
    <source>
        <dbReference type="Google" id="ProtNLM"/>
    </source>
</evidence>
<feature type="compositionally biased region" description="Acidic residues" evidence="1">
    <location>
        <begin position="138"/>
        <end position="147"/>
    </location>
</feature>
<feature type="region of interest" description="Disordered" evidence="1">
    <location>
        <begin position="127"/>
        <end position="149"/>
    </location>
</feature>
<protein>
    <recommendedName>
        <fullName evidence="3">Phosphoglycerate mutase</fullName>
    </recommendedName>
</protein>
<proteinExistence type="predicted"/>
<dbReference type="SUPFAM" id="SSF53254">
    <property type="entry name" value="Phosphoglycerate mutase-like"/>
    <property type="match status" value="1"/>
</dbReference>
<organism evidence="2">
    <name type="scientific">Cyclophora tenuis</name>
    <name type="common">Marine diatom</name>
    <dbReference type="NCBI Taxonomy" id="216820"/>
    <lineage>
        <taxon>Eukaryota</taxon>
        <taxon>Sar</taxon>
        <taxon>Stramenopiles</taxon>
        <taxon>Ochrophyta</taxon>
        <taxon>Bacillariophyta</taxon>
        <taxon>Fragilariophyceae</taxon>
        <taxon>Fragilariophycidae</taxon>
        <taxon>Cyclophorales</taxon>
        <taxon>Cyclophoraceae</taxon>
        <taxon>Cyclophora</taxon>
    </lineage>
</organism>
<reference evidence="2" key="1">
    <citation type="submission" date="2021-01" db="EMBL/GenBank/DDBJ databases">
        <authorList>
            <person name="Corre E."/>
            <person name="Pelletier E."/>
            <person name="Niang G."/>
            <person name="Scheremetjew M."/>
            <person name="Finn R."/>
            <person name="Kale V."/>
            <person name="Holt S."/>
            <person name="Cochrane G."/>
            <person name="Meng A."/>
            <person name="Brown T."/>
            <person name="Cohen L."/>
        </authorList>
    </citation>
    <scope>NUCLEOTIDE SEQUENCE</scope>
    <source>
        <strain evidence="2">ECT3854</strain>
    </source>
</reference>
<name>A0A7S1DB77_CYCTE</name>
<dbReference type="Gene3D" id="3.40.50.1240">
    <property type="entry name" value="Phosphoglycerate mutase-like"/>
    <property type="match status" value="1"/>
</dbReference>
<dbReference type="InterPro" id="IPR029033">
    <property type="entry name" value="His_PPase_superfam"/>
</dbReference>
<evidence type="ECO:0000313" key="2">
    <source>
        <dbReference type="EMBL" id="CAD8943989.1"/>
    </source>
</evidence>
<accession>A0A7S1DB77</accession>
<evidence type="ECO:0000256" key="1">
    <source>
        <dbReference type="SAM" id="MobiDB-lite"/>
    </source>
</evidence>
<dbReference type="AlphaFoldDB" id="A0A7S1DB77"/>
<sequence length="168" mass="19233">MAQKLREANFVHDKGIQVIAHSPLKRARETCRGLFGRVAPTESTTEERDGVLRVVQLDSLLEKTPTEWIPGNLGPLTNRITKFEQWIADQPEDVIAVVGHSQFFKAMLEMNFKFGNVDVWQVHYHTSGKSTKEQQTNGEEEEEEEEEYKVPRGWSSLKRLYACKGEGE</sequence>